<comment type="caution">
    <text evidence="2">The sequence shown here is derived from an EMBL/GenBank/DDBJ whole genome shotgun (WGS) entry which is preliminary data.</text>
</comment>
<keyword evidence="1" id="KW-1133">Transmembrane helix</keyword>
<name>A0AAE0KMV9_9PEZI</name>
<keyword evidence="1" id="KW-0472">Membrane</keyword>
<dbReference type="EMBL" id="JAULSN010000002">
    <property type="protein sequence ID" value="KAK3379117.1"/>
    <property type="molecule type" value="Genomic_DNA"/>
</dbReference>
<feature type="transmembrane region" description="Helical" evidence="1">
    <location>
        <begin position="258"/>
        <end position="279"/>
    </location>
</feature>
<feature type="transmembrane region" description="Helical" evidence="1">
    <location>
        <begin position="217"/>
        <end position="238"/>
    </location>
</feature>
<evidence type="ECO:0000313" key="3">
    <source>
        <dbReference type="Proteomes" id="UP001287356"/>
    </source>
</evidence>
<dbReference type="AlphaFoldDB" id="A0AAE0KMV9"/>
<organism evidence="2 3">
    <name type="scientific">Lasiosphaeria ovina</name>
    <dbReference type="NCBI Taxonomy" id="92902"/>
    <lineage>
        <taxon>Eukaryota</taxon>
        <taxon>Fungi</taxon>
        <taxon>Dikarya</taxon>
        <taxon>Ascomycota</taxon>
        <taxon>Pezizomycotina</taxon>
        <taxon>Sordariomycetes</taxon>
        <taxon>Sordariomycetidae</taxon>
        <taxon>Sordariales</taxon>
        <taxon>Lasiosphaeriaceae</taxon>
        <taxon>Lasiosphaeria</taxon>
    </lineage>
</organism>
<protein>
    <submittedName>
        <fullName evidence="2">Uncharacterized protein</fullName>
    </submittedName>
</protein>
<gene>
    <name evidence="2" type="ORF">B0T24DRAFT_610744</name>
</gene>
<dbReference type="Gene3D" id="1.20.58.340">
    <property type="entry name" value="Magnesium transport protein CorA, transmembrane region"/>
    <property type="match status" value="1"/>
</dbReference>
<sequence>MLQPSQGIRRRLKESLLAHAQKGKSSSKLHLQLHLIFLSAMLWTWREYVEGLRKDTDDMSEKAYFSRVENGPKHDYSLTFSDCQKLQLHQKKLLRASSVLDSWSDVIAGLEIHASDLVQDGISLRTCTCLPEIERIRIEIHYHKRSIARMVRDISGVENLLSMIFELRNSRHIQKLNQGASDNLDILKGIAIQGQIENKYLSHAAERAQQDSSSLKALSFIATAFIPGTFIATVFSSQLVQLVRNVDGSTDLVVVPQIWIYIVLSVTVTALTFAGVFLLQTRWKSRFLDTKLCKVS</sequence>
<evidence type="ECO:0000256" key="1">
    <source>
        <dbReference type="SAM" id="Phobius"/>
    </source>
</evidence>
<accession>A0AAE0KMV9</accession>
<proteinExistence type="predicted"/>
<reference evidence="2" key="2">
    <citation type="submission" date="2023-06" db="EMBL/GenBank/DDBJ databases">
        <authorList>
            <consortium name="Lawrence Berkeley National Laboratory"/>
            <person name="Haridas S."/>
            <person name="Hensen N."/>
            <person name="Bonometti L."/>
            <person name="Westerberg I."/>
            <person name="Brannstrom I.O."/>
            <person name="Guillou S."/>
            <person name="Cros-Aarteil S."/>
            <person name="Calhoun S."/>
            <person name="Kuo A."/>
            <person name="Mondo S."/>
            <person name="Pangilinan J."/>
            <person name="Riley R."/>
            <person name="Labutti K."/>
            <person name="Andreopoulos B."/>
            <person name="Lipzen A."/>
            <person name="Chen C."/>
            <person name="Yanf M."/>
            <person name="Daum C."/>
            <person name="Ng V."/>
            <person name="Clum A."/>
            <person name="Steindorff A."/>
            <person name="Ohm R."/>
            <person name="Martin F."/>
            <person name="Silar P."/>
            <person name="Natvig D."/>
            <person name="Lalanne C."/>
            <person name="Gautier V."/>
            <person name="Ament-Velasquez S.L."/>
            <person name="Kruys A."/>
            <person name="Hutchinson M.I."/>
            <person name="Powell A.J."/>
            <person name="Barry K."/>
            <person name="Miller A.N."/>
            <person name="Grigoriev I.V."/>
            <person name="Debuchy R."/>
            <person name="Gladieux P."/>
            <person name="Thoren M.H."/>
            <person name="Johannesson H."/>
        </authorList>
    </citation>
    <scope>NUCLEOTIDE SEQUENCE</scope>
    <source>
        <strain evidence="2">CBS 958.72</strain>
    </source>
</reference>
<reference evidence="2" key="1">
    <citation type="journal article" date="2023" name="Mol. Phylogenet. Evol.">
        <title>Genome-scale phylogeny and comparative genomics of the fungal order Sordariales.</title>
        <authorList>
            <person name="Hensen N."/>
            <person name="Bonometti L."/>
            <person name="Westerberg I."/>
            <person name="Brannstrom I.O."/>
            <person name="Guillou S."/>
            <person name="Cros-Aarteil S."/>
            <person name="Calhoun S."/>
            <person name="Haridas S."/>
            <person name="Kuo A."/>
            <person name="Mondo S."/>
            <person name="Pangilinan J."/>
            <person name="Riley R."/>
            <person name="LaButti K."/>
            <person name="Andreopoulos B."/>
            <person name="Lipzen A."/>
            <person name="Chen C."/>
            <person name="Yan M."/>
            <person name="Daum C."/>
            <person name="Ng V."/>
            <person name="Clum A."/>
            <person name="Steindorff A."/>
            <person name="Ohm R.A."/>
            <person name="Martin F."/>
            <person name="Silar P."/>
            <person name="Natvig D.O."/>
            <person name="Lalanne C."/>
            <person name="Gautier V."/>
            <person name="Ament-Velasquez S.L."/>
            <person name="Kruys A."/>
            <person name="Hutchinson M.I."/>
            <person name="Powell A.J."/>
            <person name="Barry K."/>
            <person name="Miller A.N."/>
            <person name="Grigoriev I.V."/>
            <person name="Debuchy R."/>
            <person name="Gladieux P."/>
            <person name="Hiltunen Thoren M."/>
            <person name="Johannesson H."/>
        </authorList>
    </citation>
    <scope>NUCLEOTIDE SEQUENCE</scope>
    <source>
        <strain evidence="2">CBS 958.72</strain>
    </source>
</reference>
<dbReference type="Proteomes" id="UP001287356">
    <property type="component" value="Unassembled WGS sequence"/>
</dbReference>
<keyword evidence="1" id="KW-0812">Transmembrane</keyword>
<evidence type="ECO:0000313" key="2">
    <source>
        <dbReference type="EMBL" id="KAK3379117.1"/>
    </source>
</evidence>
<keyword evidence="3" id="KW-1185">Reference proteome</keyword>